<protein>
    <submittedName>
        <fullName evidence="1">RrF2 family transcriptional regulator</fullName>
    </submittedName>
</protein>
<proteinExistence type="predicted"/>
<sequence length="169" mass="18510">MAMFSKACEYGIRAAIYIGQQSADAGRRVGLRDIAAEIDSPEAFTAKVLQLLVRAQLITSVKGPTGGFALTAEQLRTVTLKQIVVAIDGPDILQGCALGLRQCSAKQPCPMHYQFVPIRDQLNEPAARPHHRRASRQGARGPGLFKAIQLTPFLFKYRTNLSGNYPYLP</sequence>
<dbReference type="Pfam" id="PF02082">
    <property type="entry name" value="Rrf2"/>
    <property type="match status" value="1"/>
</dbReference>
<comment type="caution">
    <text evidence="1">The sequence shown here is derived from an EMBL/GenBank/DDBJ whole genome shotgun (WGS) entry which is preliminary data.</text>
</comment>
<evidence type="ECO:0000313" key="1">
    <source>
        <dbReference type="EMBL" id="MFC7671366.1"/>
    </source>
</evidence>
<reference evidence="2" key="1">
    <citation type="journal article" date="2019" name="Int. J. Syst. Evol. Microbiol.">
        <title>The Global Catalogue of Microorganisms (GCM) 10K type strain sequencing project: providing services to taxonomists for standard genome sequencing and annotation.</title>
        <authorList>
            <consortium name="The Broad Institute Genomics Platform"/>
            <consortium name="The Broad Institute Genome Sequencing Center for Infectious Disease"/>
            <person name="Wu L."/>
            <person name="Ma J."/>
        </authorList>
    </citation>
    <scope>NUCLEOTIDE SEQUENCE [LARGE SCALE GENOMIC DNA]</scope>
    <source>
        <strain evidence="2">JCM 19635</strain>
    </source>
</reference>
<dbReference type="InterPro" id="IPR000944">
    <property type="entry name" value="Tscrpt_reg_Rrf2"/>
</dbReference>
<dbReference type="PANTHER" id="PTHR33221">
    <property type="entry name" value="WINGED HELIX-TURN-HELIX TRANSCRIPTIONAL REGULATOR, RRF2 FAMILY"/>
    <property type="match status" value="1"/>
</dbReference>
<dbReference type="Proteomes" id="UP001596513">
    <property type="component" value="Unassembled WGS sequence"/>
</dbReference>
<dbReference type="Gene3D" id="1.10.10.10">
    <property type="entry name" value="Winged helix-like DNA-binding domain superfamily/Winged helix DNA-binding domain"/>
    <property type="match status" value="1"/>
</dbReference>
<dbReference type="EMBL" id="JBHTEK010000007">
    <property type="protein sequence ID" value="MFC7671366.1"/>
    <property type="molecule type" value="Genomic_DNA"/>
</dbReference>
<keyword evidence="2" id="KW-1185">Reference proteome</keyword>
<dbReference type="PROSITE" id="PS51197">
    <property type="entry name" value="HTH_RRF2_2"/>
    <property type="match status" value="1"/>
</dbReference>
<organism evidence="1 2">
    <name type="scientific">Hymenobacter humi</name>
    <dbReference type="NCBI Taxonomy" id="1411620"/>
    <lineage>
        <taxon>Bacteria</taxon>
        <taxon>Pseudomonadati</taxon>
        <taxon>Bacteroidota</taxon>
        <taxon>Cytophagia</taxon>
        <taxon>Cytophagales</taxon>
        <taxon>Hymenobacteraceae</taxon>
        <taxon>Hymenobacter</taxon>
    </lineage>
</organism>
<evidence type="ECO:0000313" key="2">
    <source>
        <dbReference type="Proteomes" id="UP001596513"/>
    </source>
</evidence>
<accession>A0ABW2UGY8</accession>
<dbReference type="PANTHER" id="PTHR33221:SF15">
    <property type="entry name" value="HTH-TYPE TRANSCRIPTIONAL REGULATOR YWGB-RELATED"/>
    <property type="match status" value="1"/>
</dbReference>
<dbReference type="InterPro" id="IPR036388">
    <property type="entry name" value="WH-like_DNA-bd_sf"/>
</dbReference>
<dbReference type="InterPro" id="IPR036390">
    <property type="entry name" value="WH_DNA-bd_sf"/>
</dbReference>
<gene>
    <name evidence="1" type="ORF">ACFQT0_31130</name>
</gene>
<name>A0ABW2UGY8_9BACT</name>
<dbReference type="RefSeq" id="WP_380207450.1">
    <property type="nucleotide sequence ID" value="NZ_JBHTEK010000007.1"/>
</dbReference>
<dbReference type="SUPFAM" id="SSF46785">
    <property type="entry name" value="Winged helix' DNA-binding domain"/>
    <property type="match status" value="1"/>
</dbReference>